<gene>
    <name evidence="2" type="ORF">RBWH47_03415</name>
</gene>
<accession>F2AU97</accession>
<dbReference type="AlphaFoldDB" id="F2AU97"/>
<dbReference type="PANTHER" id="PTHR36966">
    <property type="entry name" value="REP-ASSOCIATED TYROSINE TRANSPOSASE"/>
    <property type="match status" value="1"/>
</dbReference>
<proteinExistence type="predicted"/>
<dbReference type="PATRIC" id="fig|991778.3.peg.3502"/>
<dbReference type="SUPFAM" id="SSF143422">
    <property type="entry name" value="Transposase IS200-like"/>
    <property type="match status" value="1"/>
</dbReference>
<dbReference type="InterPro" id="IPR036515">
    <property type="entry name" value="Transposase_17_sf"/>
</dbReference>
<protein>
    <recommendedName>
        <fullName evidence="1">Transposase IS200-like domain-containing protein</fullName>
    </recommendedName>
</protein>
<dbReference type="InterPro" id="IPR002686">
    <property type="entry name" value="Transposase_17"/>
</dbReference>
<evidence type="ECO:0000313" key="2">
    <source>
        <dbReference type="EMBL" id="EGF26761.1"/>
    </source>
</evidence>
<dbReference type="SMART" id="SM01321">
    <property type="entry name" value="Y1_Tnp"/>
    <property type="match status" value="1"/>
</dbReference>
<dbReference type="GO" id="GO:0004803">
    <property type="term" value="F:transposase activity"/>
    <property type="evidence" value="ECO:0007669"/>
    <property type="project" value="InterPro"/>
</dbReference>
<reference evidence="2 3" key="1">
    <citation type="journal article" date="2013" name="Mar. Genomics">
        <title>Expression of sulfatases in Rhodopirellula baltica and the diversity of sulfatases in the genus Rhodopirellula.</title>
        <authorList>
            <person name="Wegner C.E."/>
            <person name="Richter-Heitmann T."/>
            <person name="Klindworth A."/>
            <person name="Klockow C."/>
            <person name="Richter M."/>
            <person name="Achstetter T."/>
            <person name="Glockner F.O."/>
            <person name="Harder J."/>
        </authorList>
    </citation>
    <scope>NUCLEOTIDE SEQUENCE [LARGE SCALE GENOMIC DNA]</scope>
    <source>
        <strain evidence="2 3">WH47</strain>
    </source>
</reference>
<sequence>MMSDYQRYFVPGGTFFLTVVAYGRRPILTTEKGRDFLRAAVTSVRERHPFSLVANVLLPDHWHLIVQLPPGDDRYSLRIKLIKSKFSERWLEVGLPEANVTKSQRNRGERGIWQPRFWEHTVRDEEDLERCADYIHWNPRKHQLVERVRDWKWSSFHRFVKLGHYEIDWGGTAPPSVNDACDWGEPTSQ</sequence>
<evidence type="ECO:0000259" key="1">
    <source>
        <dbReference type="SMART" id="SM01321"/>
    </source>
</evidence>
<feature type="domain" description="Transposase IS200-like" evidence="1">
    <location>
        <begin position="10"/>
        <end position="138"/>
    </location>
</feature>
<dbReference type="EMBL" id="AFAR01000174">
    <property type="protein sequence ID" value="EGF26761.1"/>
    <property type="molecule type" value="Genomic_DNA"/>
</dbReference>
<dbReference type="Gene3D" id="3.30.70.1290">
    <property type="entry name" value="Transposase IS200-like"/>
    <property type="match status" value="1"/>
</dbReference>
<dbReference type="Pfam" id="PF01797">
    <property type="entry name" value="Y1_Tnp"/>
    <property type="match status" value="1"/>
</dbReference>
<dbReference type="GO" id="GO:0043565">
    <property type="term" value="F:sequence-specific DNA binding"/>
    <property type="evidence" value="ECO:0007669"/>
    <property type="project" value="TreeGrafter"/>
</dbReference>
<dbReference type="Proteomes" id="UP000006222">
    <property type="component" value="Unassembled WGS sequence"/>
</dbReference>
<organism evidence="2 3">
    <name type="scientific">Rhodopirellula baltica WH47</name>
    <dbReference type="NCBI Taxonomy" id="991778"/>
    <lineage>
        <taxon>Bacteria</taxon>
        <taxon>Pseudomonadati</taxon>
        <taxon>Planctomycetota</taxon>
        <taxon>Planctomycetia</taxon>
        <taxon>Pirellulales</taxon>
        <taxon>Pirellulaceae</taxon>
        <taxon>Rhodopirellula</taxon>
    </lineage>
</organism>
<comment type="caution">
    <text evidence="2">The sequence shown here is derived from an EMBL/GenBank/DDBJ whole genome shotgun (WGS) entry which is preliminary data.</text>
</comment>
<name>F2AU97_RHOBT</name>
<dbReference type="GO" id="GO:0006313">
    <property type="term" value="P:DNA transposition"/>
    <property type="evidence" value="ECO:0007669"/>
    <property type="project" value="InterPro"/>
</dbReference>
<dbReference type="NCBIfam" id="NF047646">
    <property type="entry name" value="REP_Tyr_transpos"/>
    <property type="match status" value="1"/>
</dbReference>
<dbReference type="PANTHER" id="PTHR36966:SF1">
    <property type="entry name" value="REP-ASSOCIATED TYROSINE TRANSPOSASE"/>
    <property type="match status" value="1"/>
</dbReference>
<evidence type="ECO:0000313" key="3">
    <source>
        <dbReference type="Proteomes" id="UP000006222"/>
    </source>
</evidence>
<dbReference type="InterPro" id="IPR052715">
    <property type="entry name" value="RAYT_transposase"/>
</dbReference>